<keyword evidence="5" id="KW-1185">Reference proteome</keyword>
<dbReference type="Proteomes" id="UP000054251">
    <property type="component" value="Unassembled WGS sequence"/>
</dbReference>
<dbReference type="OrthoDB" id="124397at2759"/>
<dbReference type="AlphaFoldDB" id="A0A0V1Q293"/>
<reference evidence="4 5" key="1">
    <citation type="submission" date="2015-11" db="EMBL/GenBank/DDBJ databases">
        <title>The genome of Debaryomyces fabryi.</title>
        <authorList>
            <person name="Tafer H."/>
            <person name="Lopandic K."/>
        </authorList>
    </citation>
    <scope>NUCLEOTIDE SEQUENCE [LARGE SCALE GENOMIC DNA]</scope>
    <source>
        <strain evidence="4 5">CBS 789</strain>
    </source>
</reference>
<dbReference type="GO" id="GO:0072546">
    <property type="term" value="C:EMC complex"/>
    <property type="evidence" value="ECO:0007669"/>
    <property type="project" value="UniProtKB-UniRule"/>
</dbReference>
<evidence type="ECO:0000313" key="4">
    <source>
        <dbReference type="EMBL" id="KSA02442.1"/>
    </source>
</evidence>
<evidence type="ECO:0000256" key="2">
    <source>
        <dbReference type="PROSITE-ProRule" id="PRU00339"/>
    </source>
</evidence>
<dbReference type="PANTHER" id="PTHR12760">
    <property type="entry name" value="TETRATRICOPEPTIDE REPEAT PROTEIN"/>
    <property type="match status" value="1"/>
</dbReference>
<keyword evidence="1 2" id="KW-0802">TPR repeat</keyword>
<gene>
    <name evidence="4" type="ORF">AC631_01811</name>
</gene>
<dbReference type="EMBL" id="LMYN01000027">
    <property type="protein sequence ID" value="KSA02442.1"/>
    <property type="molecule type" value="Genomic_DNA"/>
</dbReference>
<comment type="subunit">
    <text evidence="3">Component of the ER membrane protein complex (EMC).</text>
</comment>
<dbReference type="RefSeq" id="XP_015468544.1">
    <property type="nucleotide sequence ID" value="XM_015610641.1"/>
</dbReference>
<dbReference type="InterPro" id="IPR039856">
    <property type="entry name" value="EMC2-like"/>
</dbReference>
<comment type="caution">
    <text evidence="4">The sequence shown here is derived from an EMBL/GenBank/DDBJ whole genome shotgun (WGS) entry which is preliminary data.</text>
</comment>
<name>A0A0V1Q293_9ASCO</name>
<keyword evidence="3" id="KW-0472">Membrane</keyword>
<dbReference type="InterPro" id="IPR011990">
    <property type="entry name" value="TPR-like_helical_dom_sf"/>
</dbReference>
<dbReference type="SUPFAM" id="SSF48452">
    <property type="entry name" value="TPR-like"/>
    <property type="match status" value="1"/>
</dbReference>
<evidence type="ECO:0000313" key="5">
    <source>
        <dbReference type="Proteomes" id="UP000054251"/>
    </source>
</evidence>
<dbReference type="SMART" id="SM00028">
    <property type="entry name" value="TPR"/>
    <property type="match status" value="1"/>
</dbReference>
<dbReference type="GeneID" id="26838820"/>
<comment type="similarity">
    <text evidence="3">Belongs to the EMC2 family.</text>
</comment>
<evidence type="ECO:0000256" key="1">
    <source>
        <dbReference type="ARBA" id="ARBA00022803"/>
    </source>
</evidence>
<organism evidence="4 5">
    <name type="scientific">Debaryomyces fabryi</name>
    <dbReference type="NCBI Taxonomy" id="58627"/>
    <lineage>
        <taxon>Eukaryota</taxon>
        <taxon>Fungi</taxon>
        <taxon>Dikarya</taxon>
        <taxon>Ascomycota</taxon>
        <taxon>Saccharomycotina</taxon>
        <taxon>Pichiomycetes</taxon>
        <taxon>Debaryomycetaceae</taxon>
        <taxon>Debaryomyces</taxon>
    </lineage>
</organism>
<keyword evidence="3" id="KW-0256">Endoplasmic reticulum</keyword>
<proteinExistence type="inferred from homology"/>
<sequence>MSETSINLVKDKLLSIAASGIYVNFQPDVLQNTYNEITLFLSVNAESIDTIELFNLYELQFYISLMTNHDVEAKTCLDRLVDQFGSEKSQRVKLLQSIYFEAIGDDEAAMKMLGQNADELKLSRRLVTFSRKPDNNEDYIASLNYYLDLQPSDAITWAELANEYKKIGHYEKAIHCLQEILLQEPSAYNVFYKVGLFYYYKFLQEFSNKTLDKKDRQLEAISILNNAKNNFLRSIEICDSYSSSWLGIYLIAKSDFNQTLSNKLADNKQVKTYLKENLKLEVISKQNVIKLNELNGEEEFTKFLNKYT</sequence>
<evidence type="ECO:0000256" key="3">
    <source>
        <dbReference type="RuleBase" id="RU367091"/>
    </source>
</evidence>
<accession>A0A0V1Q293</accession>
<protein>
    <recommendedName>
        <fullName evidence="3">ER membrane protein complex subunit 2</fullName>
    </recommendedName>
</protein>
<comment type="function">
    <text evidence="3">Part of the endoplasmic reticulum membrane protein complex (EMC) that enables the energy-independent insertion into endoplasmic reticulum membranes of newly synthesized membrane proteins.</text>
</comment>
<dbReference type="Gene3D" id="1.25.40.10">
    <property type="entry name" value="Tetratricopeptide repeat domain"/>
    <property type="match status" value="1"/>
</dbReference>
<feature type="repeat" description="TPR" evidence="2">
    <location>
        <begin position="154"/>
        <end position="187"/>
    </location>
</feature>
<dbReference type="InterPro" id="IPR019734">
    <property type="entry name" value="TPR_rpt"/>
</dbReference>
<comment type="subcellular location">
    <subcellularLocation>
        <location evidence="3">Endoplasmic reticulum membrane</location>
        <topology evidence="3">Peripheral membrane protein</topology>
        <orientation evidence="3">Cytoplasmic side</orientation>
    </subcellularLocation>
</comment>
<dbReference type="PROSITE" id="PS50005">
    <property type="entry name" value="TPR"/>
    <property type="match status" value="1"/>
</dbReference>